<accession>A0A074Z700</accession>
<dbReference type="KEGG" id="ovi:T265_14741"/>
<gene>
    <name evidence="1" type="ORF">T265_14741</name>
</gene>
<name>A0A074Z700_OPIVI</name>
<evidence type="ECO:0000313" key="2">
    <source>
        <dbReference type="Proteomes" id="UP000054324"/>
    </source>
</evidence>
<evidence type="ECO:0000313" key="1">
    <source>
        <dbReference type="EMBL" id="KER22966.1"/>
    </source>
</evidence>
<dbReference type="Proteomes" id="UP000054324">
    <property type="component" value="Unassembled WGS sequence"/>
</dbReference>
<sequence length="396" mass="44374">MNCLTQCIGDKRPRTDRKIVAVETSGAPDGGENYELSLTWNPAESLVYGVLSQLNVLHQAASCFSRYDIWNIAIHVYLCNVLLIRLLRIRRQPTTGFALVGAHQAQSPGFRQPYVLLETKLHEISEYTLICKLTKEKKQISLQMSFALVIDSCILVHSGARWPNWLEREFTDRKVRGSSPTSASRLPLSRLGQTGSIPALVLPSGCMTVRHRKSVTVGPTLTTELNSATKPLCTGGAENLERERETKSRMDFGQSEKNRSAMALFRCLVAMLPEGSTRAGILPGCLSLDRESREAEVECEPRTFRSNSTGRSAAALQTRPGLSAYRDLPHFLLSRITGLQKPFQLFEKYTHMQINSAFARDSTKSLVYDILQLNAMHTGRLMIQLARYSRYRSTFS</sequence>
<reference evidence="1 2" key="1">
    <citation type="submission" date="2013-11" db="EMBL/GenBank/DDBJ databases">
        <title>Opisthorchis viverrini - life in the bile duct.</title>
        <authorList>
            <person name="Young N.D."/>
            <person name="Nagarajan N."/>
            <person name="Lin S.J."/>
            <person name="Korhonen P.K."/>
            <person name="Jex A.R."/>
            <person name="Hall R.S."/>
            <person name="Safavi-Hemami H."/>
            <person name="Kaewkong W."/>
            <person name="Bertrand D."/>
            <person name="Gao S."/>
            <person name="Seet Q."/>
            <person name="Wongkham S."/>
            <person name="Teh B.T."/>
            <person name="Wongkham C."/>
            <person name="Intapan P.M."/>
            <person name="Maleewong W."/>
            <person name="Yang X."/>
            <person name="Hu M."/>
            <person name="Wang Z."/>
            <person name="Hofmann A."/>
            <person name="Sternberg P.W."/>
            <person name="Tan P."/>
            <person name="Wang J."/>
            <person name="Gasser R.B."/>
        </authorList>
    </citation>
    <scope>NUCLEOTIDE SEQUENCE [LARGE SCALE GENOMIC DNA]</scope>
</reference>
<dbReference type="CTD" id="20328907"/>
<organism evidence="1 2">
    <name type="scientific">Opisthorchis viverrini</name>
    <name type="common">Southeast Asian liver fluke</name>
    <dbReference type="NCBI Taxonomy" id="6198"/>
    <lineage>
        <taxon>Eukaryota</taxon>
        <taxon>Metazoa</taxon>
        <taxon>Spiralia</taxon>
        <taxon>Lophotrochozoa</taxon>
        <taxon>Platyhelminthes</taxon>
        <taxon>Trematoda</taxon>
        <taxon>Digenea</taxon>
        <taxon>Opisthorchiida</taxon>
        <taxon>Opisthorchiata</taxon>
        <taxon>Opisthorchiidae</taxon>
        <taxon>Opisthorchis</taxon>
    </lineage>
</organism>
<keyword evidence="2" id="KW-1185">Reference proteome</keyword>
<dbReference type="EMBL" id="KL596871">
    <property type="protein sequence ID" value="KER22966.1"/>
    <property type="molecule type" value="Genomic_DNA"/>
</dbReference>
<dbReference type="OrthoDB" id="775260at2759"/>
<dbReference type="RefSeq" id="XP_009173297.1">
    <property type="nucleotide sequence ID" value="XM_009175033.1"/>
</dbReference>
<protein>
    <submittedName>
        <fullName evidence="1">Uncharacterized protein</fullName>
    </submittedName>
</protein>
<proteinExistence type="predicted"/>
<dbReference type="AlphaFoldDB" id="A0A074Z700"/>
<dbReference type="GeneID" id="20328907"/>